<feature type="region of interest" description="Disordered" evidence="1">
    <location>
        <begin position="501"/>
        <end position="522"/>
    </location>
</feature>
<evidence type="ECO:0000313" key="4">
    <source>
        <dbReference type="Proteomes" id="UP001307849"/>
    </source>
</evidence>
<dbReference type="Proteomes" id="UP001307849">
    <property type="component" value="Unassembled WGS sequence"/>
</dbReference>
<dbReference type="PROSITE" id="PS51257">
    <property type="entry name" value="PROKAR_LIPOPROTEIN"/>
    <property type="match status" value="1"/>
</dbReference>
<evidence type="ECO:0000313" key="3">
    <source>
        <dbReference type="EMBL" id="KAK6506116.1"/>
    </source>
</evidence>
<feature type="region of interest" description="Disordered" evidence="1">
    <location>
        <begin position="46"/>
        <end position="80"/>
    </location>
</feature>
<proteinExistence type="predicted"/>
<reference evidence="3 4" key="1">
    <citation type="submission" date="2019-10" db="EMBL/GenBank/DDBJ databases">
        <authorList>
            <person name="Palmer J.M."/>
        </authorList>
    </citation>
    <scope>NUCLEOTIDE SEQUENCE [LARGE SCALE GENOMIC DNA]</scope>
    <source>
        <strain evidence="3 4">TWF506</strain>
    </source>
</reference>
<protein>
    <submittedName>
        <fullName evidence="3">Uncharacterized protein</fullName>
    </submittedName>
</protein>
<keyword evidence="4" id="KW-1185">Reference proteome</keyword>
<accession>A0AAN8RTS5</accession>
<organism evidence="3 4">
    <name type="scientific">Arthrobotrys conoides</name>
    <dbReference type="NCBI Taxonomy" id="74498"/>
    <lineage>
        <taxon>Eukaryota</taxon>
        <taxon>Fungi</taxon>
        <taxon>Dikarya</taxon>
        <taxon>Ascomycota</taxon>
        <taxon>Pezizomycotina</taxon>
        <taxon>Orbiliomycetes</taxon>
        <taxon>Orbiliales</taxon>
        <taxon>Orbiliaceae</taxon>
        <taxon>Arthrobotrys</taxon>
    </lineage>
</organism>
<name>A0AAN8RTS5_9PEZI</name>
<feature type="compositionally biased region" description="Low complexity" evidence="1">
    <location>
        <begin position="267"/>
        <end position="279"/>
    </location>
</feature>
<comment type="caution">
    <text evidence="3">The sequence shown here is derived from an EMBL/GenBank/DDBJ whole genome shotgun (WGS) entry which is preliminary data.</text>
</comment>
<evidence type="ECO:0000256" key="2">
    <source>
        <dbReference type="SAM" id="SignalP"/>
    </source>
</evidence>
<gene>
    <name evidence="3" type="ORF">TWF506_011037</name>
</gene>
<dbReference type="EMBL" id="JAVHJM010000009">
    <property type="protein sequence ID" value="KAK6506116.1"/>
    <property type="molecule type" value="Genomic_DNA"/>
</dbReference>
<feature type="signal peptide" evidence="2">
    <location>
        <begin position="1"/>
        <end position="18"/>
    </location>
</feature>
<dbReference type="AlphaFoldDB" id="A0AAN8RTS5"/>
<feature type="region of interest" description="Disordered" evidence="1">
    <location>
        <begin position="257"/>
        <end position="389"/>
    </location>
</feature>
<sequence>MKSRYILAGAGLLHSVRAIPAYITTVFSCPDVVTITQTVYPPGWTNTGPIYTTRPLTEPRPDTRPETEVNRPPPPQAQCTEQGLTTSWETEYATRTMYYSEYGMYSGPPGCPPTIYAYMPTTVTCSEPQTTGWVGYASDIACASCTATTLVGLRPGVSTVGGAVVTYYTIFTEVYVEAGTTTQANMVGAQWTTSGSAPYVAPYPRQCTNTAAGGNAGGETYNAYTPTVGGGQTVTATGNRGYPSIDYNDPNVFRGGQSVPIVSNGYTNNNQPAPNPTTTRAGGNNEPAPTQYGPYTWTRGGGYPSINYDDPNFFRAGSGTGTQLPAPNTSRPPSAETAGPNTSRPPSAETAGPNTSRPPSAETVGPNTSSRPAPPSGTGRPTSIDFNDPNLFRPLTGGIEIVSLTERRTLPPVTTTYTFGTSTYGANYNSIDADATENFRPLTGGITIVSLETPQTFPPPITRSIPVTSLVTSNYPSIDYSNTSLFRGLDPNNVGGALDSTATATSSVPSATSAATSATSAA</sequence>
<feature type="compositionally biased region" description="Basic and acidic residues" evidence="1">
    <location>
        <begin position="57"/>
        <end position="69"/>
    </location>
</feature>
<feature type="compositionally biased region" description="Polar residues" evidence="1">
    <location>
        <begin position="321"/>
        <end position="332"/>
    </location>
</feature>
<keyword evidence="2" id="KW-0732">Signal</keyword>
<evidence type="ECO:0000256" key="1">
    <source>
        <dbReference type="SAM" id="MobiDB-lite"/>
    </source>
</evidence>
<feature type="chain" id="PRO_5042870657" evidence="2">
    <location>
        <begin position="19"/>
        <end position="522"/>
    </location>
</feature>